<feature type="domain" description="Phosphotyrosine protein phosphatase I" evidence="2">
    <location>
        <begin position="16"/>
        <end position="154"/>
    </location>
</feature>
<keyword evidence="1" id="KW-0059">Arsenical resistance</keyword>
<gene>
    <name evidence="3" type="ordered locus">Plav_0523</name>
</gene>
<dbReference type="OrthoDB" id="9799372at2"/>
<proteinExistence type="predicted"/>
<dbReference type="eggNOG" id="COG0394">
    <property type="taxonomic scope" value="Bacteria"/>
</dbReference>
<dbReference type="PANTHER" id="PTHR43428">
    <property type="entry name" value="ARSENATE REDUCTASE"/>
    <property type="match status" value="1"/>
</dbReference>
<evidence type="ECO:0000256" key="1">
    <source>
        <dbReference type="ARBA" id="ARBA00022849"/>
    </source>
</evidence>
<evidence type="ECO:0000313" key="4">
    <source>
        <dbReference type="Proteomes" id="UP000006377"/>
    </source>
</evidence>
<protein>
    <submittedName>
        <fullName evidence="3">Protein tyrosine phosphatase</fullName>
    </submittedName>
</protein>
<dbReference type="STRING" id="402881.Plav_0523"/>
<dbReference type="Pfam" id="PF01451">
    <property type="entry name" value="LMWPc"/>
    <property type="match status" value="1"/>
</dbReference>
<dbReference type="PANTHER" id="PTHR43428:SF1">
    <property type="entry name" value="ARSENATE REDUCTASE"/>
    <property type="match status" value="1"/>
</dbReference>
<dbReference type="EMBL" id="CP000774">
    <property type="protein sequence ID" value="ABS62146.1"/>
    <property type="molecule type" value="Genomic_DNA"/>
</dbReference>
<dbReference type="Proteomes" id="UP000006377">
    <property type="component" value="Chromosome"/>
</dbReference>
<dbReference type="InterPro" id="IPR036196">
    <property type="entry name" value="Ptyr_pPase_sf"/>
</dbReference>
<dbReference type="Gene3D" id="3.40.50.2300">
    <property type="match status" value="1"/>
</dbReference>
<dbReference type="KEGG" id="pla:Plav_0523"/>
<evidence type="ECO:0000313" key="3">
    <source>
        <dbReference type="EMBL" id="ABS62146.1"/>
    </source>
</evidence>
<organism evidence="3 4">
    <name type="scientific">Parvibaculum lavamentivorans (strain DS-1 / DSM 13023 / NCIMB 13966)</name>
    <dbReference type="NCBI Taxonomy" id="402881"/>
    <lineage>
        <taxon>Bacteria</taxon>
        <taxon>Pseudomonadati</taxon>
        <taxon>Pseudomonadota</taxon>
        <taxon>Alphaproteobacteria</taxon>
        <taxon>Hyphomicrobiales</taxon>
        <taxon>Parvibaculaceae</taxon>
        <taxon>Parvibaculum</taxon>
    </lineage>
</organism>
<name>A7HQG3_PARL1</name>
<dbReference type="SMART" id="SM00226">
    <property type="entry name" value="LMWPc"/>
    <property type="match status" value="1"/>
</dbReference>
<dbReference type="GO" id="GO:0046685">
    <property type="term" value="P:response to arsenic-containing substance"/>
    <property type="evidence" value="ECO:0007669"/>
    <property type="project" value="UniProtKB-KW"/>
</dbReference>
<dbReference type="SUPFAM" id="SSF52788">
    <property type="entry name" value="Phosphotyrosine protein phosphatases I"/>
    <property type="match status" value="1"/>
</dbReference>
<accession>A7HQG3</accession>
<sequence>MATGGARPERKEPLPASVLFACNLNTIRSTMAEAILKKLQGSRIFVDSAGVAPAGEADPFTAEVLREEGMAPPASGPKGFDDLEETSFDLIVALTPEARDEAEKFTRSSATDVEFWAIDDPLASPTGGNRDRRLAAYRELRNQLHRLIESRFPRKESAAG</sequence>
<reference evidence="3 4" key="1">
    <citation type="journal article" date="2011" name="Stand. Genomic Sci.">
        <title>Complete genome sequence of Parvibaculum lavamentivorans type strain (DS-1(T)).</title>
        <authorList>
            <person name="Schleheck D."/>
            <person name="Weiss M."/>
            <person name="Pitluck S."/>
            <person name="Bruce D."/>
            <person name="Land M.L."/>
            <person name="Han S."/>
            <person name="Saunders E."/>
            <person name="Tapia R."/>
            <person name="Detter C."/>
            <person name="Brettin T."/>
            <person name="Han J."/>
            <person name="Woyke T."/>
            <person name="Goodwin L."/>
            <person name="Pennacchio L."/>
            <person name="Nolan M."/>
            <person name="Cook A.M."/>
            <person name="Kjelleberg S."/>
            <person name="Thomas T."/>
        </authorList>
    </citation>
    <scope>NUCLEOTIDE SEQUENCE [LARGE SCALE GENOMIC DNA]</scope>
    <source>
        <strain evidence="4">DS-1 / DSM 13023 / NCIMB 13966</strain>
    </source>
</reference>
<dbReference type="HOGENOM" id="CLU_071415_3_1_5"/>
<keyword evidence="4" id="KW-1185">Reference proteome</keyword>
<dbReference type="InterPro" id="IPR023485">
    <property type="entry name" value="Ptyr_pPase"/>
</dbReference>
<evidence type="ECO:0000259" key="2">
    <source>
        <dbReference type="SMART" id="SM00226"/>
    </source>
</evidence>
<dbReference type="AlphaFoldDB" id="A7HQG3"/>